<proteinExistence type="predicted"/>
<dbReference type="HOGENOM" id="CLU_1027358_0_0_1"/>
<gene>
    <name evidence="2" type="ORF">S7711_10587</name>
</gene>
<name>A0A084B5F4_STACB</name>
<evidence type="ECO:0000256" key="1">
    <source>
        <dbReference type="SAM" id="MobiDB-lite"/>
    </source>
</evidence>
<feature type="region of interest" description="Disordered" evidence="1">
    <location>
        <begin position="41"/>
        <end position="87"/>
    </location>
</feature>
<protein>
    <submittedName>
        <fullName evidence="2">Uncharacterized protein</fullName>
    </submittedName>
</protein>
<dbReference type="AlphaFoldDB" id="A0A084B5F4"/>
<evidence type="ECO:0000313" key="3">
    <source>
        <dbReference type="Proteomes" id="UP000028045"/>
    </source>
</evidence>
<feature type="compositionally biased region" description="Gly residues" evidence="1">
    <location>
        <begin position="76"/>
        <end position="87"/>
    </location>
</feature>
<organism evidence="2 3">
    <name type="scientific">Stachybotrys chartarum (strain CBS 109288 / IBT 7711)</name>
    <name type="common">Toxic black mold</name>
    <name type="synonym">Stilbospora chartarum</name>
    <dbReference type="NCBI Taxonomy" id="1280523"/>
    <lineage>
        <taxon>Eukaryota</taxon>
        <taxon>Fungi</taxon>
        <taxon>Dikarya</taxon>
        <taxon>Ascomycota</taxon>
        <taxon>Pezizomycotina</taxon>
        <taxon>Sordariomycetes</taxon>
        <taxon>Hypocreomycetidae</taxon>
        <taxon>Hypocreales</taxon>
        <taxon>Stachybotryaceae</taxon>
        <taxon>Stachybotrys</taxon>
    </lineage>
</organism>
<accession>A0A084B5F4</accession>
<dbReference type="Proteomes" id="UP000028045">
    <property type="component" value="Unassembled WGS sequence"/>
</dbReference>
<reference evidence="2 3" key="1">
    <citation type="journal article" date="2014" name="BMC Genomics">
        <title>Comparative genome sequencing reveals chemotype-specific gene clusters in the toxigenic black mold Stachybotrys.</title>
        <authorList>
            <person name="Semeiks J."/>
            <person name="Borek D."/>
            <person name="Otwinowski Z."/>
            <person name="Grishin N.V."/>
        </authorList>
    </citation>
    <scope>NUCLEOTIDE SEQUENCE [LARGE SCALE GENOMIC DNA]</scope>
    <source>
        <strain evidence="3">CBS 109288 / IBT 7711</strain>
    </source>
</reference>
<evidence type="ECO:0000313" key="2">
    <source>
        <dbReference type="EMBL" id="KEY72783.1"/>
    </source>
</evidence>
<keyword evidence="3" id="KW-1185">Reference proteome</keyword>
<dbReference type="EMBL" id="KL648018">
    <property type="protein sequence ID" value="KEY72783.1"/>
    <property type="molecule type" value="Genomic_DNA"/>
</dbReference>
<sequence length="271" mass="28366">MDAGTRSGGGGGLGVYQCHSALRGGGSGARNSGCSNGMSRFFPPSSRRSRRSLEILSSRVSLGKREKRVEQSGVAGKRGGSRGSGMGAGGQILSFTTPSMHFTIQHHVHSQARTHSNPTSTSSSSFTITLLGGYNTCSTETSSLRDIVPTPPLPSPFITSPSPPVYPAAYSAGEHPVASTADQHLRLFIRHSLGSGLPSIISTGDSHSDLQPQPCAWPRDPGVSRCTTASNVAVHVVHYRAADGILIVMNTTWRNTMLCVAAGPSRAISVQ</sequence>